<reference evidence="2 3" key="1">
    <citation type="submission" date="2019-02" db="EMBL/GenBank/DDBJ databases">
        <title>Deep-cultivation of Planctomycetes and their phenomic and genomic characterization uncovers novel biology.</title>
        <authorList>
            <person name="Wiegand S."/>
            <person name="Jogler M."/>
            <person name="Boedeker C."/>
            <person name="Pinto D."/>
            <person name="Vollmers J."/>
            <person name="Rivas-Marin E."/>
            <person name="Kohn T."/>
            <person name="Peeters S.H."/>
            <person name="Heuer A."/>
            <person name="Rast P."/>
            <person name="Oberbeckmann S."/>
            <person name="Bunk B."/>
            <person name="Jeske O."/>
            <person name="Meyerdierks A."/>
            <person name="Storesund J.E."/>
            <person name="Kallscheuer N."/>
            <person name="Luecker S."/>
            <person name="Lage O.M."/>
            <person name="Pohl T."/>
            <person name="Merkel B.J."/>
            <person name="Hornburger P."/>
            <person name="Mueller R.-W."/>
            <person name="Bruemmer F."/>
            <person name="Labrenz M."/>
            <person name="Spormann A.M."/>
            <person name="Op den Camp H."/>
            <person name="Overmann J."/>
            <person name="Amann R."/>
            <person name="Jetten M.S.M."/>
            <person name="Mascher T."/>
            <person name="Medema M.H."/>
            <person name="Devos D.P."/>
            <person name="Kaster A.-K."/>
            <person name="Ovreas L."/>
            <person name="Rohde M."/>
            <person name="Galperin M.Y."/>
            <person name="Jogler C."/>
        </authorList>
    </citation>
    <scope>NUCLEOTIDE SEQUENCE [LARGE SCALE GENOMIC DNA]</scope>
    <source>
        <strain evidence="2 3">CA12</strain>
    </source>
</reference>
<dbReference type="EMBL" id="CP036265">
    <property type="protein sequence ID" value="QDT14000.1"/>
    <property type="molecule type" value="Genomic_DNA"/>
</dbReference>
<proteinExistence type="predicted"/>
<evidence type="ECO:0000313" key="2">
    <source>
        <dbReference type="EMBL" id="QDT14000.1"/>
    </source>
</evidence>
<dbReference type="KEGG" id="acaf:CA12_00680"/>
<gene>
    <name evidence="2" type="ORF">CA12_00680</name>
</gene>
<evidence type="ECO:0000313" key="3">
    <source>
        <dbReference type="Proteomes" id="UP000318741"/>
    </source>
</evidence>
<keyword evidence="3" id="KW-1185">Reference proteome</keyword>
<accession>A0A517P3Q2</accession>
<organism evidence="2 3">
    <name type="scientific">Alienimonas californiensis</name>
    <dbReference type="NCBI Taxonomy" id="2527989"/>
    <lineage>
        <taxon>Bacteria</taxon>
        <taxon>Pseudomonadati</taxon>
        <taxon>Planctomycetota</taxon>
        <taxon>Planctomycetia</taxon>
        <taxon>Planctomycetales</taxon>
        <taxon>Planctomycetaceae</taxon>
        <taxon>Alienimonas</taxon>
    </lineage>
</organism>
<dbReference type="Proteomes" id="UP000318741">
    <property type="component" value="Chromosome"/>
</dbReference>
<dbReference type="AlphaFoldDB" id="A0A517P3Q2"/>
<evidence type="ECO:0000256" key="1">
    <source>
        <dbReference type="SAM" id="MobiDB-lite"/>
    </source>
</evidence>
<feature type="region of interest" description="Disordered" evidence="1">
    <location>
        <begin position="1"/>
        <end position="36"/>
    </location>
</feature>
<protein>
    <submittedName>
        <fullName evidence="2">Uncharacterized protein</fullName>
    </submittedName>
</protein>
<sequence>MFTKIGPGSLQMFTNAPVAPSRGKSPRREPDGDPWPVVGVCEAVTLLVPPGVSSWSVGGHSFEP</sequence>
<name>A0A517P3Q2_9PLAN</name>